<keyword evidence="1" id="KW-0489">Methyltransferase</keyword>
<dbReference type="InterPro" id="IPR001525">
    <property type="entry name" value="C5_MeTfrase"/>
</dbReference>
<dbReference type="GO" id="GO:0032259">
    <property type="term" value="P:methylation"/>
    <property type="evidence" value="ECO:0007669"/>
    <property type="project" value="UniProtKB-KW"/>
</dbReference>
<dbReference type="OrthoDB" id="437202at2759"/>
<evidence type="ECO:0000313" key="4">
    <source>
        <dbReference type="Proteomes" id="UP000604046"/>
    </source>
</evidence>
<keyword evidence="4" id="KW-1185">Reference proteome</keyword>
<accession>A0A812LKG5</accession>
<dbReference type="InterPro" id="IPR029063">
    <property type="entry name" value="SAM-dependent_MTases_sf"/>
</dbReference>
<sequence>MAQSKRSGPEILGAAKRARVERDGADKASWLSLLGARLPARELALATDCGGSVGPVSALADLGVPFRHIFACESDPSSQQLLASQDSRPERLFGSMIGRDRGCYCLVSGRWMPMPKVQPDIYISNAGTHGPNPDRFFAAVKYIMEYQPRVVILEDLVAACRQDPQGNLPADAILALLEQAGDYEVDAYQVLASNYGLPQRRQRVYYVMVGRQFLRPSRRSGQAPDAEARLERVREGLEQLHVNVAGASQSLDAEDLLSELDGPTLCCRLNSDASDASDGSGSSAIDEATKGIESLLAMSADASYLHRRLRHELRLAADDLTYFSEAGPQLAKWLRTYREADLCQIHWLRARSQGREIRFVSISQDAHRASLSFTGEIPTLAANTRLWSYRLQRVLRGQEMMMLQGFKPLHWRLGSLSESTISRIAGSAMSVHMIAAILAAVLASVDLKAPVQEARRRTISLAELRSRYAGIRQRLNGLRRHARLGA</sequence>
<dbReference type="AlphaFoldDB" id="A0A812LKG5"/>
<evidence type="ECO:0000256" key="1">
    <source>
        <dbReference type="ARBA" id="ARBA00022603"/>
    </source>
</evidence>
<name>A0A812LKG5_9DINO</name>
<protein>
    <submittedName>
        <fullName evidence="3">CHT1 protein</fullName>
    </submittedName>
</protein>
<dbReference type="SUPFAM" id="SSF53335">
    <property type="entry name" value="S-adenosyl-L-methionine-dependent methyltransferases"/>
    <property type="match status" value="1"/>
</dbReference>
<evidence type="ECO:0000313" key="3">
    <source>
        <dbReference type="EMBL" id="CAE7242144.1"/>
    </source>
</evidence>
<reference evidence="3" key="1">
    <citation type="submission" date="2021-02" db="EMBL/GenBank/DDBJ databases">
        <authorList>
            <person name="Dougan E. K."/>
            <person name="Rhodes N."/>
            <person name="Thang M."/>
            <person name="Chan C."/>
        </authorList>
    </citation>
    <scope>NUCLEOTIDE SEQUENCE</scope>
</reference>
<dbReference type="Gene3D" id="3.40.50.150">
    <property type="entry name" value="Vaccinia Virus protein VP39"/>
    <property type="match status" value="1"/>
</dbReference>
<dbReference type="EMBL" id="CAJNDS010000958">
    <property type="protein sequence ID" value="CAE7242144.1"/>
    <property type="molecule type" value="Genomic_DNA"/>
</dbReference>
<organism evidence="3 4">
    <name type="scientific">Symbiodinium natans</name>
    <dbReference type="NCBI Taxonomy" id="878477"/>
    <lineage>
        <taxon>Eukaryota</taxon>
        <taxon>Sar</taxon>
        <taxon>Alveolata</taxon>
        <taxon>Dinophyceae</taxon>
        <taxon>Suessiales</taxon>
        <taxon>Symbiodiniaceae</taxon>
        <taxon>Symbiodinium</taxon>
    </lineage>
</organism>
<dbReference type="GO" id="GO:0008168">
    <property type="term" value="F:methyltransferase activity"/>
    <property type="evidence" value="ECO:0007669"/>
    <property type="project" value="UniProtKB-KW"/>
</dbReference>
<evidence type="ECO:0000256" key="2">
    <source>
        <dbReference type="ARBA" id="ARBA00022679"/>
    </source>
</evidence>
<proteinExistence type="predicted"/>
<gene>
    <name evidence="3" type="primary">CHT1</name>
    <name evidence="3" type="ORF">SNAT2548_LOCUS11072</name>
</gene>
<dbReference type="Pfam" id="PF00145">
    <property type="entry name" value="DNA_methylase"/>
    <property type="match status" value="1"/>
</dbReference>
<keyword evidence="2" id="KW-0808">Transferase</keyword>
<dbReference type="Proteomes" id="UP000604046">
    <property type="component" value="Unassembled WGS sequence"/>
</dbReference>
<comment type="caution">
    <text evidence="3">The sequence shown here is derived from an EMBL/GenBank/DDBJ whole genome shotgun (WGS) entry which is preliminary data.</text>
</comment>